<feature type="domain" description="EH" evidence="6">
    <location>
        <begin position="13"/>
        <end position="103"/>
    </location>
</feature>
<name>A0A0V1FFA5_TRIPS</name>
<dbReference type="SMART" id="SM00027">
    <property type="entry name" value="EH"/>
    <property type="match status" value="3"/>
</dbReference>
<dbReference type="InterPro" id="IPR018247">
    <property type="entry name" value="EF_Hand_1_Ca_BS"/>
</dbReference>
<evidence type="ECO:0000313" key="9">
    <source>
        <dbReference type="Proteomes" id="UP000054995"/>
    </source>
</evidence>
<dbReference type="Pfam" id="PF13692">
    <property type="entry name" value="Glyco_trans_1_4"/>
    <property type="match status" value="1"/>
</dbReference>
<dbReference type="InterPro" id="IPR039507">
    <property type="entry name" value="PIG-A/GPI3"/>
</dbReference>
<gene>
    <name evidence="8" type="primary">PIGA</name>
    <name evidence="8" type="ORF">T4D_6490</name>
</gene>
<dbReference type="Gene3D" id="3.40.50.2000">
    <property type="entry name" value="Glycogen Phosphorylase B"/>
    <property type="match status" value="2"/>
</dbReference>
<dbReference type="GO" id="GO:0006506">
    <property type="term" value="P:GPI anchor biosynthetic process"/>
    <property type="evidence" value="ECO:0007669"/>
    <property type="project" value="InterPro"/>
</dbReference>
<feature type="region of interest" description="Disordered" evidence="4">
    <location>
        <begin position="693"/>
        <end position="754"/>
    </location>
</feature>
<dbReference type="PROSITE" id="PS00018">
    <property type="entry name" value="EF_HAND_1"/>
    <property type="match status" value="1"/>
</dbReference>
<feature type="domain" description="EH" evidence="6">
    <location>
        <begin position="312"/>
        <end position="359"/>
    </location>
</feature>
<dbReference type="GO" id="GO:0005509">
    <property type="term" value="F:calcium ion binding"/>
    <property type="evidence" value="ECO:0007669"/>
    <property type="project" value="InterPro"/>
</dbReference>
<dbReference type="InterPro" id="IPR000261">
    <property type="entry name" value="EH_dom"/>
</dbReference>
<dbReference type="Proteomes" id="UP000054995">
    <property type="component" value="Unassembled WGS sequence"/>
</dbReference>
<comment type="caution">
    <text evidence="8">The sequence shown here is derived from an EMBL/GenBank/DDBJ whole genome shotgun (WGS) entry which is preliminary data.</text>
</comment>
<dbReference type="GO" id="GO:0017176">
    <property type="term" value="F:phosphatidylinositol N-acetylglucosaminyltransferase activity"/>
    <property type="evidence" value="ECO:0007669"/>
    <property type="project" value="InterPro"/>
</dbReference>
<dbReference type="EMBL" id="JYDT01000107">
    <property type="protein sequence ID" value="KRY84747.1"/>
    <property type="molecule type" value="Genomic_DNA"/>
</dbReference>
<dbReference type="InterPro" id="IPR011992">
    <property type="entry name" value="EF-hand-dom_pair"/>
</dbReference>
<organism evidence="8 9">
    <name type="scientific">Trichinella pseudospiralis</name>
    <name type="common">Parasitic roundworm</name>
    <dbReference type="NCBI Taxonomy" id="6337"/>
    <lineage>
        <taxon>Eukaryota</taxon>
        <taxon>Metazoa</taxon>
        <taxon>Ecdysozoa</taxon>
        <taxon>Nematoda</taxon>
        <taxon>Enoplea</taxon>
        <taxon>Dorylaimia</taxon>
        <taxon>Trichinellida</taxon>
        <taxon>Trichinellidae</taxon>
        <taxon>Trichinella</taxon>
    </lineage>
</organism>
<evidence type="ECO:0000256" key="1">
    <source>
        <dbReference type="ARBA" id="ARBA00022679"/>
    </source>
</evidence>
<keyword evidence="9" id="KW-1185">Reference proteome</keyword>
<evidence type="ECO:0000256" key="5">
    <source>
        <dbReference type="SAM" id="Phobius"/>
    </source>
</evidence>
<dbReference type="PROSITE" id="PS50222">
    <property type="entry name" value="EF_HAND_2"/>
    <property type="match status" value="1"/>
</dbReference>
<dbReference type="SUPFAM" id="SSF47473">
    <property type="entry name" value="EF-hand"/>
    <property type="match status" value="3"/>
</dbReference>
<keyword evidence="1 8" id="KW-0808">Transferase</keyword>
<keyword evidence="2" id="KW-0106">Calcium</keyword>
<evidence type="ECO:0000256" key="3">
    <source>
        <dbReference type="SAM" id="Coils"/>
    </source>
</evidence>
<evidence type="ECO:0000256" key="2">
    <source>
        <dbReference type="ARBA" id="ARBA00022837"/>
    </source>
</evidence>
<dbReference type="CDD" id="cd00052">
    <property type="entry name" value="EH"/>
    <property type="match status" value="3"/>
</dbReference>
<evidence type="ECO:0000259" key="7">
    <source>
        <dbReference type="PROSITE" id="PS50222"/>
    </source>
</evidence>
<dbReference type="Pfam" id="PF12763">
    <property type="entry name" value="EH"/>
    <property type="match status" value="2"/>
</dbReference>
<dbReference type="OrthoDB" id="5915140at2759"/>
<dbReference type="PROSITE" id="PS50031">
    <property type="entry name" value="EH"/>
    <property type="match status" value="3"/>
</dbReference>
<dbReference type="InterPro" id="IPR013234">
    <property type="entry name" value="PIGA_GPI_anchor_biosynthesis"/>
</dbReference>
<evidence type="ECO:0000256" key="4">
    <source>
        <dbReference type="SAM" id="MobiDB-lite"/>
    </source>
</evidence>
<sequence>MALPSLYEIAGSHLRVYEEFFTEATNSQHGLLKAEEAAAFLRRSNLDNATLGQVWNVADISRRGFLDKQGFFVALKLIALIQQGREPVQENLMVDVDPPMFFGSGFTPVPLADTETEWCIQPDDRKKYEDIFCSLMPVNGKLSGEQVKPVLFNSGLSKNLLRKIWDLSDIDKDGHLDKHEMTVALHLVYRALENDPVPDVLPLSMIPPAKREQYKPLSTATISRSHFSSTSLDGPPRSRASSVTSLERYSTLEHTIPKHPFVSRSLSGTPVPVMLPCSRTAWPVDVGAWQLEFCNLDTNDDGLISGAEARPNLCDTDGAGMLNLEQFALAMHLIEQKKKHNLEPPMLLTPDLIPPSCRPPQRGVSMVDVDTSTDTPPPVGLDLANSPFRQEMDQISKEINNMQIEKRELEAEIVQAEADMKVKQAEIRNLEVEYNTLEATINQMERQKLEAQKRLDELDVQKETLEDMVSKLKVKLEQEEADMLTLDTDVERNSEFIRARQEELNSKRAQLQQLRNEEKVLEQQLEQQMSEIRQASQQEKGLEFKIEMMQNTVDQLKTQHVTLNEQLAHCDGDVKLTDLNRLTDKLTLPPIESITLMDDSKVQHPNQSNEEEQKLTFIENPFLRSDPFAQIEVQSQDPFATADPFANASSFDVSNKDVFTSAPAGDFVDPFNTSSPTNAPFDPFKPIDGTKKSLNTQASSNVNFDDPWATVPSDSVNNGQLKKRPPPRPALPKNRPITPKFEDTSFDPFSPRQASNIDPNGKYRMYQVMGKRLSTEYGGVESHIYHLAECLVQRGHRIVIVTHHYEGRRGIRYLSNGLKIYYLPFVILFSQCVIPSLLSTLPAARYILQREKIEILHSHSSLSTLAQEFMFHANLIGVRTVFTDHSLFGFADMASIAGNKMLECSLVHCNRVICVSHTGKENTVLRSSFPSERVYVIPNALNTHHFTPDPSRRCSSKINIVIACRLTYRKGIDLLARVIPRICNQHADVDFIIAGDGPMRILLEEVRESGYLQERVKIVGNIPHNKIRQILVLGDIFLNTSLTEAFCMTILEAASCGLHVVATRVGGVPEVLPKDLITLADVSVDDIVLVLGKVINQCRAGLQLEPWKVHRRIVGMYSWTNVAKRTERVYMDAVQDERDSYARIFAKHLSKGFLFGILMCIFLLLDLLFLIFLRICDSTKSELSAKHKNIKSDEQKVKDNGS</sequence>
<dbReference type="PANTHER" id="PTHR45871">
    <property type="entry name" value="N-ACETYLGLUCOSAMINYL-PHOSPHATIDYLINOSITOL BIOSYNTHETIC PROTEIN"/>
    <property type="match status" value="1"/>
</dbReference>
<proteinExistence type="predicted"/>
<feature type="domain" description="EH" evidence="6">
    <location>
        <begin position="124"/>
        <end position="212"/>
    </location>
</feature>
<protein>
    <submittedName>
        <fullName evidence="8">Phosphatidylinositol N-acetylglucosaminyltransferase subunit A</fullName>
    </submittedName>
</protein>
<keyword evidence="8" id="KW-0328">Glycosyltransferase</keyword>
<reference evidence="8 9" key="1">
    <citation type="submission" date="2015-01" db="EMBL/GenBank/DDBJ databases">
        <title>Evolution of Trichinella species and genotypes.</title>
        <authorList>
            <person name="Korhonen P.K."/>
            <person name="Edoardo P."/>
            <person name="Giuseppe L.R."/>
            <person name="Gasser R.B."/>
        </authorList>
    </citation>
    <scope>NUCLEOTIDE SEQUENCE [LARGE SCALE GENOMIC DNA]</scope>
    <source>
        <strain evidence="8">ISS470</strain>
    </source>
</reference>
<feature type="transmembrane region" description="Helical" evidence="5">
    <location>
        <begin position="1153"/>
        <end position="1173"/>
    </location>
</feature>
<dbReference type="SUPFAM" id="SSF53756">
    <property type="entry name" value="UDP-Glycosyltransferase/glycogen phosphorylase"/>
    <property type="match status" value="1"/>
</dbReference>
<dbReference type="Pfam" id="PF08288">
    <property type="entry name" value="PIGA"/>
    <property type="match status" value="1"/>
</dbReference>
<evidence type="ECO:0000259" key="6">
    <source>
        <dbReference type="PROSITE" id="PS50031"/>
    </source>
</evidence>
<evidence type="ECO:0000313" key="8">
    <source>
        <dbReference type="EMBL" id="KRY84747.1"/>
    </source>
</evidence>
<keyword evidence="5" id="KW-1133">Transmembrane helix</keyword>
<feature type="region of interest" description="Disordered" evidence="4">
    <location>
        <begin position="225"/>
        <end position="244"/>
    </location>
</feature>
<keyword evidence="5" id="KW-0472">Membrane</keyword>
<keyword evidence="5" id="KW-0812">Transmembrane</keyword>
<feature type="compositionally biased region" description="Polar residues" evidence="4">
    <location>
        <begin position="693"/>
        <end position="703"/>
    </location>
</feature>
<feature type="domain" description="EF-hand" evidence="7">
    <location>
        <begin position="156"/>
        <end position="191"/>
    </location>
</feature>
<dbReference type="CDD" id="cd03796">
    <property type="entry name" value="GT4_PIG-A-like"/>
    <property type="match status" value="1"/>
</dbReference>
<keyword evidence="3" id="KW-0175">Coiled coil</keyword>
<dbReference type="SMART" id="SM00054">
    <property type="entry name" value="EFh"/>
    <property type="match status" value="2"/>
</dbReference>
<dbReference type="GO" id="GO:0000506">
    <property type="term" value="C:glycosylphosphatidylinositol-N-acetylglucosaminyltransferase (GPI-GnT) complex"/>
    <property type="evidence" value="ECO:0007669"/>
    <property type="project" value="InterPro"/>
</dbReference>
<dbReference type="Gene3D" id="1.10.238.10">
    <property type="entry name" value="EF-hand"/>
    <property type="match status" value="3"/>
</dbReference>
<accession>A0A0V1FFA5</accession>
<dbReference type="AlphaFoldDB" id="A0A0V1FFA5"/>
<dbReference type="PANTHER" id="PTHR45871:SF1">
    <property type="entry name" value="PHOSPHATIDYLINOSITOL N-ACETYLGLUCOSAMINYLTRANSFERASE SUBUNIT A"/>
    <property type="match status" value="1"/>
</dbReference>
<dbReference type="InterPro" id="IPR002048">
    <property type="entry name" value="EF_hand_dom"/>
</dbReference>
<feature type="coiled-coil region" evidence="3">
    <location>
        <begin position="392"/>
        <end position="566"/>
    </location>
</feature>